<dbReference type="EMBL" id="CM045874">
    <property type="protein sequence ID" value="KAI7944928.1"/>
    <property type="molecule type" value="Genomic_DNA"/>
</dbReference>
<protein>
    <submittedName>
        <fullName evidence="1">Uncharacterized protein</fullName>
    </submittedName>
</protein>
<comment type="caution">
    <text evidence="1">The sequence shown here is derived from an EMBL/GenBank/DDBJ whole genome shotgun (WGS) entry which is preliminary data.</text>
</comment>
<reference evidence="2" key="2">
    <citation type="journal article" date="2018" name="Mol. Plant Microbe Interact.">
        <title>Genome sequence resources for the wheat stripe rust pathogen (Puccinia striiformis f. sp. tritici) and the barley stripe rust pathogen (Puccinia striiformis f. sp. hordei).</title>
        <authorList>
            <person name="Xia C."/>
            <person name="Wang M."/>
            <person name="Yin C."/>
            <person name="Cornejo O.E."/>
            <person name="Hulbert S.H."/>
            <person name="Chen X."/>
        </authorList>
    </citation>
    <scope>NUCLEOTIDE SEQUENCE [LARGE SCALE GENOMIC DNA]</scope>
    <source>
        <strain evidence="2">93-210</strain>
    </source>
</reference>
<name>A0ACC0E6Z7_9BASI</name>
<keyword evidence="2" id="KW-1185">Reference proteome</keyword>
<gene>
    <name evidence="1" type="ORF">MJO28_010623</name>
</gene>
<proteinExistence type="predicted"/>
<sequence length="68" mass="8139">MNSTAQQHAINLHVYAKPDKDKGCALWHLYHERDSRGLREFLYQHQATQRQVPLEQLKRKSDDPLYTY</sequence>
<dbReference type="Proteomes" id="UP001060170">
    <property type="component" value="Chromosome 10"/>
</dbReference>
<evidence type="ECO:0000313" key="2">
    <source>
        <dbReference type="Proteomes" id="UP001060170"/>
    </source>
</evidence>
<reference evidence="2" key="1">
    <citation type="journal article" date="2018" name="BMC Genomics">
        <title>Genomic insights into host adaptation between the wheat stripe rust pathogen (Puccinia striiformis f. sp. tritici) and the barley stripe rust pathogen (Puccinia striiformis f. sp. hordei).</title>
        <authorList>
            <person name="Xia C."/>
            <person name="Wang M."/>
            <person name="Yin C."/>
            <person name="Cornejo O.E."/>
            <person name="Hulbert S.H."/>
            <person name="Chen X."/>
        </authorList>
    </citation>
    <scope>NUCLEOTIDE SEQUENCE [LARGE SCALE GENOMIC DNA]</scope>
    <source>
        <strain evidence="2">93-210</strain>
    </source>
</reference>
<accession>A0ACC0E6Z7</accession>
<reference evidence="1 2" key="3">
    <citation type="journal article" date="2022" name="Microbiol. Spectr.">
        <title>Folding features and dynamics of 3D genome architecture in plant fungal pathogens.</title>
        <authorList>
            <person name="Xia C."/>
        </authorList>
    </citation>
    <scope>NUCLEOTIDE SEQUENCE [LARGE SCALE GENOMIC DNA]</scope>
    <source>
        <strain evidence="1 2">93-210</strain>
    </source>
</reference>
<evidence type="ECO:0000313" key="1">
    <source>
        <dbReference type="EMBL" id="KAI7944928.1"/>
    </source>
</evidence>
<organism evidence="1 2">
    <name type="scientific">Puccinia striiformis f. sp. tritici</name>
    <dbReference type="NCBI Taxonomy" id="168172"/>
    <lineage>
        <taxon>Eukaryota</taxon>
        <taxon>Fungi</taxon>
        <taxon>Dikarya</taxon>
        <taxon>Basidiomycota</taxon>
        <taxon>Pucciniomycotina</taxon>
        <taxon>Pucciniomycetes</taxon>
        <taxon>Pucciniales</taxon>
        <taxon>Pucciniaceae</taxon>
        <taxon>Puccinia</taxon>
    </lineage>
</organism>